<protein>
    <submittedName>
        <fullName evidence="3">Flavin reductase (DIM6/NTAB) family NADH-FMN oxidoreductase RutF</fullName>
    </submittedName>
</protein>
<dbReference type="SMART" id="SM00903">
    <property type="entry name" value="Flavin_Reduct"/>
    <property type="match status" value="1"/>
</dbReference>
<dbReference type="RefSeq" id="WP_310057685.1">
    <property type="nucleotide sequence ID" value="NZ_JAVDVQ010000010.1"/>
</dbReference>
<name>A0ABU1UDS0_9MICC</name>
<keyword evidence="4" id="KW-1185">Reference proteome</keyword>
<evidence type="ECO:0000256" key="1">
    <source>
        <dbReference type="ARBA" id="ARBA00023002"/>
    </source>
</evidence>
<dbReference type="PANTHER" id="PTHR30466">
    <property type="entry name" value="FLAVIN REDUCTASE"/>
    <property type="match status" value="1"/>
</dbReference>
<dbReference type="Proteomes" id="UP001252243">
    <property type="component" value="Unassembled WGS sequence"/>
</dbReference>
<sequence length="187" mass="20127">MRAETDAGVNAVATTEDAEQTKRRFRDVMGRFATGVTVITAESEGRTNGMTANGFMSVSLEPPLVVISVRCESKMIGSIDAAGAYGVSVLAFEQAFLSKHFAGRPVEGLEEPFIEVDGIPMIVGAIAHIAVKVVDRHVVGDHVLFVGEVTTADHVTGDPLIFHSGAYHALSNVEEWTARWNVEGGWW</sequence>
<gene>
    <name evidence="3" type="ORF">J2X01_002554</name>
</gene>
<accession>A0ABU1UDS0</accession>
<organism evidence="3 4">
    <name type="scientific">Arthrobacter ginsengisoli</name>
    <dbReference type="NCBI Taxonomy" id="1356565"/>
    <lineage>
        <taxon>Bacteria</taxon>
        <taxon>Bacillati</taxon>
        <taxon>Actinomycetota</taxon>
        <taxon>Actinomycetes</taxon>
        <taxon>Micrococcales</taxon>
        <taxon>Micrococcaceae</taxon>
        <taxon>Arthrobacter</taxon>
    </lineage>
</organism>
<dbReference type="InterPro" id="IPR012349">
    <property type="entry name" value="Split_barrel_FMN-bd"/>
</dbReference>
<dbReference type="InterPro" id="IPR002563">
    <property type="entry name" value="Flavin_Rdtase-like_dom"/>
</dbReference>
<dbReference type="EMBL" id="JAVDVQ010000010">
    <property type="protein sequence ID" value="MDR7083260.1"/>
    <property type="molecule type" value="Genomic_DNA"/>
</dbReference>
<dbReference type="Gene3D" id="2.30.110.10">
    <property type="entry name" value="Electron Transport, Fmn-binding Protein, Chain A"/>
    <property type="match status" value="1"/>
</dbReference>
<evidence type="ECO:0000259" key="2">
    <source>
        <dbReference type="SMART" id="SM00903"/>
    </source>
</evidence>
<dbReference type="Pfam" id="PF01613">
    <property type="entry name" value="Flavin_Reduct"/>
    <property type="match status" value="1"/>
</dbReference>
<feature type="domain" description="Flavin reductase like" evidence="2">
    <location>
        <begin position="29"/>
        <end position="169"/>
    </location>
</feature>
<dbReference type="SUPFAM" id="SSF50475">
    <property type="entry name" value="FMN-binding split barrel"/>
    <property type="match status" value="1"/>
</dbReference>
<keyword evidence="1" id="KW-0560">Oxidoreductase</keyword>
<reference evidence="3 4" key="1">
    <citation type="submission" date="2023-07" db="EMBL/GenBank/DDBJ databases">
        <title>Sorghum-associated microbial communities from plants grown in Nebraska, USA.</title>
        <authorList>
            <person name="Schachtman D."/>
        </authorList>
    </citation>
    <scope>NUCLEOTIDE SEQUENCE [LARGE SCALE GENOMIC DNA]</scope>
    <source>
        <strain evidence="3 4">BE167</strain>
    </source>
</reference>
<evidence type="ECO:0000313" key="3">
    <source>
        <dbReference type="EMBL" id="MDR7083260.1"/>
    </source>
</evidence>
<dbReference type="InterPro" id="IPR050268">
    <property type="entry name" value="NADH-dep_flavin_reductase"/>
</dbReference>
<dbReference type="PANTHER" id="PTHR30466:SF1">
    <property type="entry name" value="FMN REDUCTASE (NADH) RUTF"/>
    <property type="match status" value="1"/>
</dbReference>
<proteinExistence type="predicted"/>
<comment type="caution">
    <text evidence="3">The sequence shown here is derived from an EMBL/GenBank/DDBJ whole genome shotgun (WGS) entry which is preliminary data.</text>
</comment>
<evidence type="ECO:0000313" key="4">
    <source>
        <dbReference type="Proteomes" id="UP001252243"/>
    </source>
</evidence>